<comment type="cofactor">
    <cofactor evidence="8">
        <name>FMN</name>
        <dbReference type="ChEBI" id="CHEBI:58210"/>
    </cofactor>
    <text evidence="8">Binds 1 FMN per subunit.</text>
</comment>
<dbReference type="PANTHER" id="PTHR43821">
    <property type="entry name" value="NAD(P)H NITROREDUCTASE YDJA-RELATED"/>
    <property type="match status" value="1"/>
</dbReference>
<evidence type="ECO:0000256" key="6">
    <source>
        <dbReference type="ARBA" id="ARBA00023027"/>
    </source>
</evidence>
<evidence type="ECO:0000256" key="8">
    <source>
        <dbReference type="PIRSR" id="PIRSR000232-1"/>
    </source>
</evidence>
<dbReference type="Pfam" id="PF00881">
    <property type="entry name" value="Nitroreductase"/>
    <property type="match status" value="1"/>
</dbReference>
<dbReference type="CDD" id="cd02135">
    <property type="entry name" value="YdjA-like"/>
    <property type="match status" value="1"/>
</dbReference>
<evidence type="ECO:0000256" key="2">
    <source>
        <dbReference type="ARBA" id="ARBA00022630"/>
    </source>
</evidence>
<keyword evidence="5 7" id="KW-0560">Oxidoreductase</keyword>
<evidence type="ECO:0000259" key="9">
    <source>
        <dbReference type="Pfam" id="PF00881"/>
    </source>
</evidence>
<keyword evidence="3 7" id="KW-0288">FMN</keyword>
<dbReference type="Gene3D" id="3.40.109.10">
    <property type="entry name" value="NADH Oxidase"/>
    <property type="match status" value="1"/>
</dbReference>
<evidence type="ECO:0000256" key="7">
    <source>
        <dbReference type="PIRNR" id="PIRNR000232"/>
    </source>
</evidence>
<accession>A0A2S7IHH0</accession>
<dbReference type="OrthoDB" id="9804207at2"/>
<keyword evidence="4 7" id="KW-0521">NADP</keyword>
<keyword evidence="2 7" id="KW-0285">Flavoprotein</keyword>
<dbReference type="PIRSF" id="PIRSF000232">
    <property type="entry name" value="YdjA"/>
    <property type="match status" value="1"/>
</dbReference>
<dbReference type="PANTHER" id="PTHR43821:SF1">
    <property type="entry name" value="NAD(P)H NITROREDUCTASE YDJA-RELATED"/>
    <property type="match status" value="1"/>
</dbReference>
<dbReference type="RefSeq" id="WP_104715457.1">
    <property type="nucleotide sequence ID" value="NZ_PTRA01000005.1"/>
</dbReference>
<evidence type="ECO:0000313" key="10">
    <source>
        <dbReference type="EMBL" id="PQA55141.1"/>
    </source>
</evidence>
<keyword evidence="6 7" id="KW-0520">NAD</keyword>
<dbReference type="EMBL" id="PTRA01000005">
    <property type="protein sequence ID" value="PQA55141.1"/>
    <property type="molecule type" value="Genomic_DNA"/>
</dbReference>
<dbReference type="SUPFAM" id="SSF55469">
    <property type="entry name" value="FMN-dependent nitroreductase-like"/>
    <property type="match status" value="1"/>
</dbReference>
<proteinExistence type="inferred from homology"/>
<protein>
    <recommendedName>
        <fullName evidence="7">Putative NAD(P)H nitroreductase</fullName>
        <ecNumber evidence="7">1.-.-.-</ecNumber>
    </recommendedName>
</protein>
<evidence type="ECO:0000256" key="4">
    <source>
        <dbReference type="ARBA" id="ARBA00022857"/>
    </source>
</evidence>
<dbReference type="Proteomes" id="UP000239590">
    <property type="component" value="Unassembled WGS sequence"/>
</dbReference>
<evidence type="ECO:0000256" key="5">
    <source>
        <dbReference type="ARBA" id="ARBA00023002"/>
    </source>
</evidence>
<name>A0A2S7IHH0_9BACT</name>
<feature type="binding site" evidence="8">
    <location>
        <position position="46"/>
    </location>
    <ligand>
        <name>FMN</name>
        <dbReference type="ChEBI" id="CHEBI:58210"/>
        <note>ligand shared between dimeric partners</note>
    </ligand>
</feature>
<evidence type="ECO:0000256" key="1">
    <source>
        <dbReference type="ARBA" id="ARBA00007118"/>
    </source>
</evidence>
<feature type="binding site" description="in other chain" evidence="8">
    <location>
        <begin position="141"/>
        <end position="143"/>
    </location>
    <ligand>
        <name>FMN</name>
        <dbReference type="ChEBI" id="CHEBI:58210"/>
        <note>ligand shared between dimeric partners</note>
    </ligand>
</feature>
<comment type="similarity">
    <text evidence="1 7">Belongs to the nitroreductase family.</text>
</comment>
<feature type="domain" description="Nitroreductase" evidence="9">
    <location>
        <begin position="12"/>
        <end position="170"/>
    </location>
</feature>
<dbReference type="InterPro" id="IPR026021">
    <property type="entry name" value="YdjA-like"/>
</dbReference>
<evidence type="ECO:0000313" key="11">
    <source>
        <dbReference type="Proteomes" id="UP000239590"/>
    </source>
</evidence>
<dbReference type="EC" id="1.-.-.-" evidence="7"/>
<keyword evidence="11" id="KW-1185">Reference proteome</keyword>
<organism evidence="10 11">
    <name type="scientific">Siphonobacter curvatus</name>
    <dbReference type="NCBI Taxonomy" id="2094562"/>
    <lineage>
        <taxon>Bacteria</taxon>
        <taxon>Pseudomonadati</taxon>
        <taxon>Bacteroidota</taxon>
        <taxon>Cytophagia</taxon>
        <taxon>Cytophagales</taxon>
        <taxon>Cytophagaceae</taxon>
        <taxon>Siphonobacter</taxon>
    </lineage>
</organism>
<dbReference type="InterPro" id="IPR000415">
    <property type="entry name" value="Nitroreductase-like"/>
</dbReference>
<dbReference type="InterPro" id="IPR052530">
    <property type="entry name" value="NAD(P)H_nitroreductase"/>
</dbReference>
<dbReference type="AlphaFoldDB" id="A0A2S7IHH0"/>
<comment type="caution">
    <text evidence="10">The sequence shown here is derived from an EMBL/GenBank/DDBJ whole genome shotgun (WGS) entry which is preliminary data.</text>
</comment>
<evidence type="ECO:0000256" key="3">
    <source>
        <dbReference type="ARBA" id="ARBA00022643"/>
    </source>
</evidence>
<dbReference type="GO" id="GO:0016491">
    <property type="term" value="F:oxidoreductase activity"/>
    <property type="evidence" value="ECO:0007669"/>
    <property type="project" value="UniProtKB-UniRule"/>
</dbReference>
<dbReference type="InterPro" id="IPR029479">
    <property type="entry name" value="Nitroreductase"/>
</dbReference>
<gene>
    <name evidence="10" type="ORF">C5O19_20295</name>
</gene>
<reference evidence="11" key="1">
    <citation type="submission" date="2018-02" db="EMBL/GenBank/DDBJ databases">
        <title>Genome sequencing of Solimonas sp. HR-BB.</title>
        <authorList>
            <person name="Lee Y."/>
            <person name="Jeon C.O."/>
        </authorList>
    </citation>
    <scope>NUCLEOTIDE SEQUENCE [LARGE SCALE GENOMIC DNA]</scope>
    <source>
        <strain evidence="11">HR-U</strain>
    </source>
</reference>
<sequence length="192" mass="21497">MTLSLEVLNEVIRSRRSIFPPSYTDEEISVKDLEMILENANFAPTHRLTEPWRFTIFRGNGLTKLADFLGETYRSQTTPENFSEAKYEGTRSKALKSAAVIAIVMEVHPEKVPEWEELAAVACAVQNIWLTITAMGLGGYWSTPGNLAALGTFLNLPENQKCVGLFYLGHHAAPSKPAVRKPIMDKLTWIED</sequence>
<feature type="binding site" description="in other chain" evidence="8">
    <location>
        <begin position="15"/>
        <end position="17"/>
    </location>
    <ligand>
        <name>FMN</name>
        <dbReference type="ChEBI" id="CHEBI:58210"/>
        <note>ligand shared between dimeric partners</note>
    </ligand>
</feature>